<evidence type="ECO:0000256" key="2">
    <source>
        <dbReference type="ARBA" id="ARBA00022723"/>
    </source>
</evidence>
<keyword evidence="1 9" id="KW-0436">Ligase</keyword>
<dbReference type="InterPro" id="IPR002847">
    <property type="entry name" value="F420-0_gamma-glut_ligase-dom"/>
</dbReference>
<keyword evidence="2" id="KW-0479">Metal-binding</keyword>
<dbReference type="EMBL" id="JAEDAH010000038">
    <property type="protein sequence ID" value="MCA6063387.1"/>
    <property type="molecule type" value="Genomic_DNA"/>
</dbReference>
<evidence type="ECO:0000256" key="1">
    <source>
        <dbReference type="ARBA" id="ARBA00022598"/>
    </source>
</evidence>
<evidence type="ECO:0000256" key="4">
    <source>
        <dbReference type="ARBA" id="ARBA00022842"/>
    </source>
</evidence>
<name>A0ABS7ZNV0_9GAMM</name>
<dbReference type="GO" id="GO:0052618">
    <property type="term" value="F:coenzyme F420-0:L-glutamate ligase activity"/>
    <property type="evidence" value="ECO:0007669"/>
    <property type="project" value="UniProtKB-EC"/>
</dbReference>
<evidence type="ECO:0000256" key="7">
    <source>
        <dbReference type="ARBA" id="ARBA00023211"/>
    </source>
</evidence>
<proteinExistence type="predicted"/>
<evidence type="ECO:0000313" key="9">
    <source>
        <dbReference type="EMBL" id="MCA6063387.1"/>
    </source>
</evidence>
<dbReference type="PANTHER" id="PTHR47917:SF1">
    <property type="entry name" value="COENZYME F420:L-GLUTAMATE LIGASE"/>
    <property type="match status" value="1"/>
</dbReference>
<dbReference type="NCBIfam" id="TIGR01916">
    <property type="entry name" value="F420_cofE"/>
    <property type="match status" value="1"/>
</dbReference>
<accession>A0ABS7ZNV0</accession>
<dbReference type="PANTHER" id="PTHR47917">
    <property type="match status" value="1"/>
</dbReference>
<comment type="caution">
    <text evidence="9">The sequence shown here is derived from an EMBL/GenBank/DDBJ whole genome shotgun (WGS) entry which is preliminary data.</text>
</comment>
<keyword evidence="4" id="KW-0460">Magnesium</keyword>
<dbReference type="InterPro" id="IPR008225">
    <property type="entry name" value="F420-0_g-glutamyl_ligase"/>
</dbReference>
<keyword evidence="5" id="KW-0630">Potassium</keyword>
<evidence type="ECO:0000259" key="8">
    <source>
        <dbReference type="Pfam" id="PF01996"/>
    </source>
</evidence>
<sequence length="258" mass="27761">MSDCMQVFAPLGLPDIQPGDDLAALLIQQLQSNQQPLQEGDIIVIAHKVVSKSEGAVVDINDVCASAEAIDLASQVNKDPRKVEVILRQSKKIIRAVRRPQQSEGVLIAEHRLGFICANAAVDQSNADNEHQLIYLPENPDRSAKLIADALAEAFGCRIGVVISDTFGRPWRLGQTNVAIGVAYVPALISMDGDCDAWGRPLKVTAPAFADELAAASGLLMAKEGKCPAIVFRGLSWESNPQASASDLLRPENEDLFK</sequence>
<evidence type="ECO:0000256" key="3">
    <source>
        <dbReference type="ARBA" id="ARBA00022741"/>
    </source>
</evidence>
<dbReference type="Gene3D" id="3.90.1660.10">
    <property type="entry name" value="CofE-like domain"/>
    <property type="match status" value="1"/>
</dbReference>
<gene>
    <name evidence="9" type="primary">cofE</name>
    <name evidence="9" type="ORF">I9W95_07185</name>
</gene>
<keyword evidence="6" id="KW-0342">GTP-binding</keyword>
<evidence type="ECO:0000256" key="6">
    <source>
        <dbReference type="ARBA" id="ARBA00023134"/>
    </source>
</evidence>
<protein>
    <submittedName>
        <fullName evidence="9">Coenzyme F420-0:L-glutamate ligase</fullName>
        <ecNumber evidence="9">6.3.2.31</ecNumber>
    </submittedName>
</protein>
<reference evidence="9 10" key="1">
    <citation type="submission" date="2020-12" db="EMBL/GenBank/DDBJ databases">
        <title>Novel Thalassolituus-related marine hydrocarbonoclastic bacteria mediated algae-derived hydrocarbons mineralization in twilight zone of the northern South China Sea.</title>
        <authorList>
            <person name="Dong C."/>
        </authorList>
    </citation>
    <scope>NUCLEOTIDE SEQUENCE [LARGE SCALE GENOMIC DNA]</scope>
    <source>
        <strain evidence="9 10">IMCC1826</strain>
    </source>
</reference>
<dbReference type="SUPFAM" id="SSF144010">
    <property type="entry name" value="CofE-like"/>
    <property type="match status" value="1"/>
</dbReference>
<keyword evidence="10" id="KW-1185">Reference proteome</keyword>
<evidence type="ECO:0000313" key="10">
    <source>
        <dbReference type="Proteomes" id="UP000714380"/>
    </source>
</evidence>
<dbReference type="EC" id="6.3.2.31" evidence="9"/>
<keyword evidence="7" id="KW-0464">Manganese</keyword>
<evidence type="ECO:0000256" key="5">
    <source>
        <dbReference type="ARBA" id="ARBA00022958"/>
    </source>
</evidence>
<dbReference type="Proteomes" id="UP000714380">
    <property type="component" value="Unassembled WGS sequence"/>
</dbReference>
<keyword evidence="3" id="KW-0547">Nucleotide-binding</keyword>
<dbReference type="Pfam" id="PF01996">
    <property type="entry name" value="F420_ligase"/>
    <property type="match status" value="1"/>
</dbReference>
<feature type="domain" description="Coenzyme F420:L-glutamate ligase-like" evidence="8">
    <location>
        <begin position="13"/>
        <end position="234"/>
    </location>
</feature>
<dbReference type="Gene3D" id="3.30.1330.100">
    <property type="entry name" value="CofE-like"/>
    <property type="match status" value="1"/>
</dbReference>
<dbReference type="RefSeq" id="WP_225673354.1">
    <property type="nucleotide sequence ID" value="NZ_JAEDAH010000038.1"/>
</dbReference>
<organism evidence="9 10">
    <name type="scientific">Thalassolituus marinus</name>
    <dbReference type="NCBI Taxonomy" id="671053"/>
    <lineage>
        <taxon>Bacteria</taxon>
        <taxon>Pseudomonadati</taxon>
        <taxon>Pseudomonadota</taxon>
        <taxon>Gammaproteobacteria</taxon>
        <taxon>Oceanospirillales</taxon>
        <taxon>Oceanospirillaceae</taxon>
        <taxon>Thalassolituus</taxon>
    </lineage>
</organism>